<sequence length="204" mass="22714">MSPQPVADRNASLGEYLHQSVVPTTHYQKSLPRLPIPRLEDTIRRYLAAQRPLLDDVKFRQTEKISHSFLNGVGRDLHEELVAKDKYEKHTSYIAGQGFGCHLYVLRHLAMSKGQTLPCLYTDPSYAKVNHIILSSTTLSSGVLRTGGAAPVVSDGFGLGYGFRDSESRTIVTSYPTLNSHEFQQCVHKSLTDIFNVLEGKPIS</sequence>
<organism evidence="3 4">
    <name type="scientific">Takifugu rubripes</name>
    <name type="common">Japanese pufferfish</name>
    <name type="synonym">Fugu rubripes</name>
    <dbReference type="NCBI Taxonomy" id="31033"/>
    <lineage>
        <taxon>Eukaryota</taxon>
        <taxon>Metazoa</taxon>
        <taxon>Chordata</taxon>
        <taxon>Craniata</taxon>
        <taxon>Vertebrata</taxon>
        <taxon>Euteleostomi</taxon>
        <taxon>Actinopterygii</taxon>
        <taxon>Neopterygii</taxon>
        <taxon>Teleostei</taxon>
        <taxon>Neoteleostei</taxon>
        <taxon>Acanthomorphata</taxon>
        <taxon>Eupercaria</taxon>
        <taxon>Tetraodontiformes</taxon>
        <taxon>Tetradontoidea</taxon>
        <taxon>Tetraodontidae</taxon>
        <taxon>Takifugu</taxon>
    </lineage>
</organism>
<dbReference type="GO" id="GO:0005739">
    <property type="term" value="C:mitochondrion"/>
    <property type="evidence" value="ECO:0007669"/>
    <property type="project" value="TreeGrafter"/>
</dbReference>
<dbReference type="InterPro" id="IPR000542">
    <property type="entry name" value="Carn_acyl_trans"/>
</dbReference>
<dbReference type="GeneTree" id="ENSGT01150000286999"/>
<evidence type="ECO:0000256" key="1">
    <source>
        <dbReference type="ARBA" id="ARBA00005232"/>
    </source>
</evidence>
<dbReference type="InterPro" id="IPR039551">
    <property type="entry name" value="Cho/carn_acyl_trans"/>
</dbReference>
<name>A0A674PAR1_TAKRU</name>
<dbReference type="Proteomes" id="UP000005226">
    <property type="component" value="Chromosome 20"/>
</dbReference>
<dbReference type="PANTHER" id="PTHR22589">
    <property type="entry name" value="CARNITINE O-ACYLTRANSFERASE"/>
    <property type="match status" value="1"/>
</dbReference>
<dbReference type="GO" id="GO:0006635">
    <property type="term" value="P:fatty acid beta-oxidation"/>
    <property type="evidence" value="ECO:0007669"/>
    <property type="project" value="TreeGrafter"/>
</dbReference>
<accession>A0A674PAR1</accession>
<comment type="similarity">
    <text evidence="1">Belongs to the carnitine/choline acetyltransferase family.</text>
</comment>
<evidence type="ECO:0000259" key="2">
    <source>
        <dbReference type="Pfam" id="PF00755"/>
    </source>
</evidence>
<proteinExistence type="inferred from homology"/>
<reference evidence="3" key="2">
    <citation type="submission" date="2025-08" db="UniProtKB">
        <authorList>
            <consortium name="Ensembl"/>
        </authorList>
    </citation>
    <scope>IDENTIFICATION</scope>
</reference>
<dbReference type="AlphaFoldDB" id="A0A674PAR1"/>
<dbReference type="SUPFAM" id="SSF52777">
    <property type="entry name" value="CoA-dependent acyltransferases"/>
    <property type="match status" value="2"/>
</dbReference>
<evidence type="ECO:0000313" key="3">
    <source>
        <dbReference type="Ensembl" id="ENSTRUP00000082744.1"/>
    </source>
</evidence>
<dbReference type="Pfam" id="PF00755">
    <property type="entry name" value="Carn_acyltransf"/>
    <property type="match status" value="2"/>
</dbReference>
<dbReference type="FunFam" id="1.10.275.20:FF:000001">
    <property type="entry name" value="carnitine O-palmitoyltransferase 2, mitochondrial"/>
    <property type="match status" value="1"/>
</dbReference>
<reference evidence="3 4" key="1">
    <citation type="journal article" date="2011" name="Genome Biol. Evol.">
        <title>Integration of the genetic map and genome assembly of fugu facilitates insights into distinct features of genome evolution in teleosts and mammals.</title>
        <authorList>
            <person name="Kai W."/>
            <person name="Kikuchi K."/>
            <person name="Tohari S."/>
            <person name="Chew A.K."/>
            <person name="Tay A."/>
            <person name="Fujiwara A."/>
            <person name="Hosoya S."/>
            <person name="Suetake H."/>
            <person name="Naruse K."/>
            <person name="Brenner S."/>
            <person name="Suzuki Y."/>
            <person name="Venkatesh B."/>
        </authorList>
    </citation>
    <scope>NUCLEOTIDE SEQUENCE [LARGE SCALE GENOMIC DNA]</scope>
</reference>
<evidence type="ECO:0000313" key="4">
    <source>
        <dbReference type="Proteomes" id="UP000005226"/>
    </source>
</evidence>
<dbReference type="PANTHER" id="PTHR22589:SF16">
    <property type="entry name" value="CARNITINE O-PALMITOYLTRANSFERASE 2, MITOCHONDRIAL"/>
    <property type="match status" value="1"/>
</dbReference>
<feature type="domain" description="Choline/carnitine acyltransferase" evidence="2">
    <location>
        <begin position="95"/>
        <end position="188"/>
    </location>
</feature>
<keyword evidence="4" id="KW-1185">Reference proteome</keyword>
<gene>
    <name evidence="3" type="primary">CPT2</name>
    <name evidence="3" type="synonym">LOC101076461</name>
</gene>
<reference evidence="3" key="3">
    <citation type="submission" date="2025-09" db="UniProtKB">
        <authorList>
            <consortium name="Ensembl"/>
        </authorList>
    </citation>
    <scope>IDENTIFICATION</scope>
</reference>
<dbReference type="PROSITE" id="PS00439">
    <property type="entry name" value="ACYLTRANSF_C_1"/>
    <property type="match status" value="1"/>
</dbReference>
<feature type="domain" description="Choline/carnitine acyltransferase" evidence="2">
    <location>
        <begin position="34"/>
        <end position="94"/>
    </location>
</feature>
<dbReference type="InterPro" id="IPR023213">
    <property type="entry name" value="CAT-like_dom_sf"/>
</dbReference>
<dbReference type="GO" id="GO:0004095">
    <property type="term" value="F:carnitine O-palmitoyltransferase activity"/>
    <property type="evidence" value="ECO:0007669"/>
    <property type="project" value="TreeGrafter"/>
</dbReference>
<dbReference type="Ensembl" id="ENSTRUT00000060719.1">
    <property type="protein sequence ID" value="ENSTRUP00000082744.1"/>
    <property type="gene ID" value="ENSTRUG00000016665.3"/>
</dbReference>
<protein>
    <submittedName>
        <fullName evidence="3">Carnitine palmitoyltransferase 2</fullName>
    </submittedName>
</protein>
<dbReference type="Gene3D" id="3.30.559.10">
    <property type="entry name" value="Chloramphenicol acetyltransferase-like domain"/>
    <property type="match status" value="2"/>
</dbReference>